<proteinExistence type="predicted"/>
<name>A0A2P2P0W3_RHIMU</name>
<organism evidence="1">
    <name type="scientific">Rhizophora mucronata</name>
    <name type="common">Asiatic mangrove</name>
    <dbReference type="NCBI Taxonomy" id="61149"/>
    <lineage>
        <taxon>Eukaryota</taxon>
        <taxon>Viridiplantae</taxon>
        <taxon>Streptophyta</taxon>
        <taxon>Embryophyta</taxon>
        <taxon>Tracheophyta</taxon>
        <taxon>Spermatophyta</taxon>
        <taxon>Magnoliopsida</taxon>
        <taxon>eudicotyledons</taxon>
        <taxon>Gunneridae</taxon>
        <taxon>Pentapetalae</taxon>
        <taxon>rosids</taxon>
        <taxon>fabids</taxon>
        <taxon>Malpighiales</taxon>
        <taxon>Rhizophoraceae</taxon>
        <taxon>Rhizophora</taxon>
    </lineage>
</organism>
<evidence type="ECO:0000313" key="1">
    <source>
        <dbReference type="EMBL" id="MBX48372.1"/>
    </source>
</evidence>
<accession>A0A2P2P0W3</accession>
<dbReference type="AlphaFoldDB" id="A0A2P2P0W3"/>
<sequence>MYGPSWILDELGLNCEYFHHLWFVGELIHCLKVCAHPHQNFGQLVLGETGMKLFHQSCVLHLMTWAAAGDLTVSNCFPNWYACFAQNRASPKLQEQKAGEDQKE</sequence>
<dbReference type="EMBL" id="GGEC01067888">
    <property type="protein sequence ID" value="MBX48372.1"/>
    <property type="molecule type" value="Transcribed_RNA"/>
</dbReference>
<reference evidence="1" key="1">
    <citation type="submission" date="2018-02" db="EMBL/GenBank/DDBJ databases">
        <title>Rhizophora mucronata_Transcriptome.</title>
        <authorList>
            <person name="Meera S.P."/>
            <person name="Sreeshan A."/>
            <person name="Augustine A."/>
        </authorList>
    </citation>
    <scope>NUCLEOTIDE SEQUENCE</scope>
    <source>
        <tissue evidence="1">Leaf</tissue>
    </source>
</reference>
<protein>
    <submittedName>
        <fullName evidence="1">Uncharacterized protein</fullName>
    </submittedName>
</protein>